<evidence type="ECO:0000259" key="1">
    <source>
        <dbReference type="Pfam" id="PF12697"/>
    </source>
</evidence>
<feature type="domain" description="AB hydrolase-1" evidence="1">
    <location>
        <begin position="32"/>
        <end position="279"/>
    </location>
</feature>
<evidence type="ECO:0000313" key="2">
    <source>
        <dbReference type="EMBL" id="SUZ57399.1"/>
    </source>
</evidence>
<reference evidence="2" key="1">
    <citation type="submission" date="2018-05" db="EMBL/GenBank/DDBJ databases">
        <authorList>
            <person name="Lanie J.A."/>
            <person name="Ng W.-L."/>
            <person name="Kazmierczak K.M."/>
            <person name="Andrzejewski T.M."/>
            <person name="Davidsen T.M."/>
            <person name="Wayne K.J."/>
            <person name="Tettelin H."/>
            <person name="Glass J.I."/>
            <person name="Rusch D."/>
            <person name="Podicherti R."/>
            <person name="Tsui H.-C.T."/>
            <person name="Winkler M.E."/>
        </authorList>
    </citation>
    <scope>NUCLEOTIDE SEQUENCE</scope>
</reference>
<dbReference type="InterPro" id="IPR000073">
    <property type="entry name" value="AB_hydrolase_1"/>
</dbReference>
<dbReference type="InterPro" id="IPR050266">
    <property type="entry name" value="AB_hydrolase_sf"/>
</dbReference>
<dbReference type="GO" id="GO:0003824">
    <property type="term" value="F:catalytic activity"/>
    <property type="evidence" value="ECO:0007669"/>
    <property type="project" value="InterPro"/>
</dbReference>
<dbReference type="PANTHER" id="PTHR43798">
    <property type="entry name" value="MONOACYLGLYCEROL LIPASE"/>
    <property type="match status" value="1"/>
</dbReference>
<dbReference type="InterPro" id="IPR029058">
    <property type="entry name" value="AB_hydrolase_fold"/>
</dbReference>
<dbReference type="Pfam" id="PF12697">
    <property type="entry name" value="Abhydrolase_6"/>
    <property type="match status" value="1"/>
</dbReference>
<proteinExistence type="predicted"/>
<dbReference type="Gene3D" id="3.40.50.1820">
    <property type="entry name" value="alpha/beta hydrolase"/>
    <property type="match status" value="1"/>
</dbReference>
<dbReference type="AlphaFoldDB" id="A0A381NSX4"/>
<sequence length="287" mass="32937">VERDNPTSHTYFSQRLRLHYLDWGNGSAESMLLVHGIHDHCHTWDWVAQAFRDRYHIVAPDFRGHGDSEWSKGSPYTHLEYVYDVAQLVRQQELAPTTVVAHSLGGTIGAIYAGIFPEMVKRLVIVEGVGLYPGRYSGDPAARLRQWVDGNYSLAGRIPRRYASLEEAFQRMQETNPHLTPQQARHLTIHGSNQNEDGTYTWKFDNYTRAHTPYDVPREDVVDLWKRIRCPVLIINSKQGYPHRIGQAGTLEHFADVRLVEIDEAGHWTHHDQLDDFVELVTDFLGG</sequence>
<protein>
    <recommendedName>
        <fullName evidence="1">AB hydrolase-1 domain-containing protein</fullName>
    </recommendedName>
</protein>
<dbReference type="EMBL" id="UINC01000555">
    <property type="protein sequence ID" value="SUZ57399.1"/>
    <property type="molecule type" value="Genomic_DNA"/>
</dbReference>
<gene>
    <name evidence="2" type="ORF">METZ01_LOCUS10253</name>
</gene>
<dbReference type="PRINTS" id="PR00111">
    <property type="entry name" value="ABHYDROLASE"/>
</dbReference>
<organism evidence="2">
    <name type="scientific">marine metagenome</name>
    <dbReference type="NCBI Taxonomy" id="408172"/>
    <lineage>
        <taxon>unclassified sequences</taxon>
        <taxon>metagenomes</taxon>
        <taxon>ecological metagenomes</taxon>
    </lineage>
</organism>
<dbReference type="GO" id="GO:0016020">
    <property type="term" value="C:membrane"/>
    <property type="evidence" value="ECO:0007669"/>
    <property type="project" value="TreeGrafter"/>
</dbReference>
<dbReference type="SUPFAM" id="SSF53474">
    <property type="entry name" value="alpha/beta-Hydrolases"/>
    <property type="match status" value="1"/>
</dbReference>
<accession>A0A381NSX4</accession>
<feature type="non-terminal residue" evidence="2">
    <location>
        <position position="1"/>
    </location>
</feature>
<name>A0A381NSX4_9ZZZZ</name>
<dbReference type="InterPro" id="IPR000639">
    <property type="entry name" value="Epox_hydrolase-like"/>
</dbReference>
<dbReference type="PANTHER" id="PTHR43798:SF33">
    <property type="entry name" value="HYDROLASE, PUTATIVE (AFU_ORTHOLOGUE AFUA_2G14860)-RELATED"/>
    <property type="match status" value="1"/>
</dbReference>
<dbReference type="PRINTS" id="PR00412">
    <property type="entry name" value="EPOXHYDRLASE"/>
</dbReference>